<dbReference type="EMBL" id="JACIEE010000012">
    <property type="protein sequence ID" value="MBB3979522.1"/>
    <property type="molecule type" value="Genomic_DNA"/>
</dbReference>
<gene>
    <name evidence="1" type="ORF">GGQ64_004766</name>
</gene>
<comment type="caution">
    <text evidence="1">The sequence shown here is derived from an EMBL/GenBank/DDBJ whole genome shotgun (WGS) entry which is preliminary data.</text>
</comment>
<evidence type="ECO:0000313" key="1">
    <source>
        <dbReference type="EMBL" id="MBB3979522.1"/>
    </source>
</evidence>
<accession>A0A7W6DBA6</accession>
<proteinExistence type="predicted"/>
<name>A0A7W6DBA6_9HYPH</name>
<keyword evidence="2" id="KW-1185">Reference proteome</keyword>
<reference evidence="1 2" key="1">
    <citation type="submission" date="2020-08" db="EMBL/GenBank/DDBJ databases">
        <title>Genomic Encyclopedia of Type Strains, Phase IV (KMG-IV): sequencing the most valuable type-strain genomes for metagenomic binning, comparative biology and taxonomic classification.</title>
        <authorList>
            <person name="Goeker M."/>
        </authorList>
    </citation>
    <scope>NUCLEOTIDE SEQUENCE [LARGE SCALE GENOMIC DNA]</scope>
    <source>
        <strain evidence="1 2">DSM 100211</strain>
    </source>
</reference>
<organism evidence="1 2">
    <name type="scientific">Mycoplana azooxidifex</name>
    <dbReference type="NCBI Taxonomy" id="1636188"/>
    <lineage>
        <taxon>Bacteria</taxon>
        <taxon>Pseudomonadati</taxon>
        <taxon>Pseudomonadota</taxon>
        <taxon>Alphaproteobacteria</taxon>
        <taxon>Hyphomicrobiales</taxon>
        <taxon>Rhizobiaceae</taxon>
        <taxon>Mycoplana</taxon>
    </lineage>
</organism>
<dbReference type="AlphaFoldDB" id="A0A7W6DBA6"/>
<dbReference type="RefSeq" id="WP_183807915.1">
    <property type="nucleotide sequence ID" value="NZ_JACIEE010000012.1"/>
</dbReference>
<sequence>MKITYHVGQQTIEMLALGRGLGRLERLLVTSRMVRTRRCRGDTRNRRRRDAEITYQAADGTWRNEHALGGDRPETAVVDDG</sequence>
<evidence type="ECO:0000313" key="2">
    <source>
        <dbReference type="Proteomes" id="UP000574761"/>
    </source>
</evidence>
<dbReference type="Proteomes" id="UP000574761">
    <property type="component" value="Unassembled WGS sequence"/>
</dbReference>
<protein>
    <submittedName>
        <fullName evidence="1">Uncharacterized protein</fullName>
    </submittedName>
</protein>